<dbReference type="OrthoDB" id="9795329at2"/>
<dbReference type="SUPFAM" id="SSF47616">
    <property type="entry name" value="GST C-terminal domain-like"/>
    <property type="match status" value="1"/>
</dbReference>
<evidence type="ECO:0000313" key="3">
    <source>
        <dbReference type="Proteomes" id="UP000246132"/>
    </source>
</evidence>
<reference evidence="2 3" key="1">
    <citation type="journal article" date="2018" name="Int. J. Syst. Bacteriol.">
        <title>Oceaniradius stylonemae gen. nov., sp. nov., isolated from a red alga, Stylonema cornu-cervi.</title>
        <authorList>
            <person name="Jeong S."/>
        </authorList>
    </citation>
    <scope>NUCLEOTIDE SEQUENCE [LARGE SCALE GENOMIC DNA]</scope>
    <source>
        <strain evidence="2 3">StC1</strain>
    </source>
</reference>
<proteinExistence type="predicted"/>
<keyword evidence="3" id="KW-1185">Reference proteome</keyword>
<dbReference type="Gene3D" id="3.40.30.10">
    <property type="entry name" value="Glutaredoxin"/>
    <property type="match status" value="1"/>
</dbReference>
<dbReference type="InterPro" id="IPR036282">
    <property type="entry name" value="Glutathione-S-Trfase_C_sf"/>
</dbReference>
<dbReference type="PROSITE" id="PS50404">
    <property type="entry name" value="GST_NTER"/>
    <property type="match status" value="1"/>
</dbReference>
<name>A0A3A8AC30_9HYPH</name>
<dbReference type="InterPro" id="IPR036249">
    <property type="entry name" value="Thioredoxin-like_sf"/>
</dbReference>
<feature type="domain" description="GST N-terminal" evidence="1">
    <location>
        <begin position="1"/>
        <end position="85"/>
    </location>
</feature>
<dbReference type="RefSeq" id="WP_109765898.1">
    <property type="nucleotide sequence ID" value="NZ_JASHJQ010000002.1"/>
</dbReference>
<keyword evidence="2" id="KW-0808">Transferase</keyword>
<dbReference type="EMBL" id="QFWV02000007">
    <property type="protein sequence ID" value="RKF06549.1"/>
    <property type="molecule type" value="Genomic_DNA"/>
</dbReference>
<evidence type="ECO:0000259" key="1">
    <source>
        <dbReference type="PROSITE" id="PS50404"/>
    </source>
</evidence>
<dbReference type="Gene3D" id="1.20.1050.10">
    <property type="match status" value="1"/>
</dbReference>
<dbReference type="Pfam" id="PF13409">
    <property type="entry name" value="GST_N_2"/>
    <property type="match status" value="1"/>
</dbReference>
<dbReference type="CDD" id="cd03205">
    <property type="entry name" value="GST_C_6"/>
    <property type="match status" value="1"/>
</dbReference>
<dbReference type="AlphaFoldDB" id="A0A3A8AC30"/>
<organism evidence="2 3">
    <name type="scientific">Oceaniradius stylonematis</name>
    <dbReference type="NCBI Taxonomy" id="2184161"/>
    <lineage>
        <taxon>Bacteria</taxon>
        <taxon>Pseudomonadati</taxon>
        <taxon>Pseudomonadota</taxon>
        <taxon>Alphaproteobacteria</taxon>
        <taxon>Hyphomicrobiales</taxon>
        <taxon>Ahrensiaceae</taxon>
        <taxon>Oceaniradius</taxon>
    </lineage>
</organism>
<evidence type="ECO:0000313" key="2">
    <source>
        <dbReference type="EMBL" id="RKF06549.1"/>
    </source>
</evidence>
<accession>A0A3A8AC30</accession>
<gene>
    <name evidence="2" type="ORF">DEM25_011450</name>
</gene>
<protein>
    <submittedName>
        <fullName evidence="2">Glutathione S-transferase family protein</fullName>
    </submittedName>
</protein>
<dbReference type="Pfam" id="PF13410">
    <property type="entry name" value="GST_C_2"/>
    <property type="match status" value="1"/>
</dbReference>
<comment type="caution">
    <text evidence="2">The sequence shown here is derived from an EMBL/GenBank/DDBJ whole genome shotgun (WGS) entry which is preliminary data.</text>
</comment>
<sequence length="205" mass="23283">MPTLLYSPASPYSAKVRMAARYLEITLKLDIALTPKIIATGEAPPELTGANPLGKIPTLVLDDGTAIFDSRAIMGELDRMSGNKLYPRPKDKRRKADILEAASDGLCDVLLAQVYERRMRPEEKVHTPWLDYQARKAERTFDWLEMEVPALRGRLHGGHFALAAALGYADLRFPELNWRRGRPRLRRFIARFAEAFPDYEVFKPS</sequence>
<dbReference type="Proteomes" id="UP000246132">
    <property type="component" value="Unassembled WGS sequence"/>
</dbReference>
<dbReference type="GO" id="GO:0016740">
    <property type="term" value="F:transferase activity"/>
    <property type="evidence" value="ECO:0007669"/>
    <property type="project" value="UniProtKB-KW"/>
</dbReference>
<dbReference type="InterPro" id="IPR004045">
    <property type="entry name" value="Glutathione_S-Trfase_N"/>
</dbReference>
<dbReference type="SUPFAM" id="SSF52833">
    <property type="entry name" value="Thioredoxin-like"/>
    <property type="match status" value="1"/>
</dbReference>